<feature type="transmembrane region" description="Helical" evidence="6">
    <location>
        <begin position="675"/>
        <end position="697"/>
    </location>
</feature>
<name>A0AAV9N0R4_9EURO</name>
<evidence type="ECO:0000256" key="1">
    <source>
        <dbReference type="ARBA" id="ARBA00004141"/>
    </source>
</evidence>
<dbReference type="SUPFAM" id="SSF103473">
    <property type="entry name" value="MFS general substrate transporter"/>
    <property type="match status" value="1"/>
</dbReference>
<evidence type="ECO:0000256" key="3">
    <source>
        <dbReference type="ARBA" id="ARBA00022989"/>
    </source>
</evidence>
<feature type="transmembrane region" description="Helical" evidence="6">
    <location>
        <begin position="212"/>
        <end position="230"/>
    </location>
</feature>
<feature type="compositionally biased region" description="Low complexity" evidence="5">
    <location>
        <begin position="120"/>
        <end position="134"/>
    </location>
</feature>
<dbReference type="GeneID" id="89974860"/>
<keyword evidence="2 6" id="KW-0812">Transmembrane</keyword>
<feature type="transmembrane region" description="Helical" evidence="6">
    <location>
        <begin position="477"/>
        <end position="496"/>
    </location>
</feature>
<feature type="transmembrane region" description="Helical" evidence="6">
    <location>
        <begin position="516"/>
        <end position="534"/>
    </location>
</feature>
<keyword evidence="4 6" id="KW-0472">Membrane</keyword>
<dbReference type="InterPro" id="IPR020846">
    <property type="entry name" value="MFS_dom"/>
</dbReference>
<dbReference type="FunFam" id="1.20.1250.20:FF:000196">
    <property type="entry name" value="MFS toxin efflux pump (AflT)"/>
    <property type="match status" value="1"/>
</dbReference>
<evidence type="ECO:0000256" key="2">
    <source>
        <dbReference type="ARBA" id="ARBA00022692"/>
    </source>
</evidence>
<feature type="transmembrane region" description="Helical" evidence="6">
    <location>
        <begin position="368"/>
        <end position="388"/>
    </location>
</feature>
<feature type="domain" description="Major facilitator superfamily (MFS) profile" evidence="7">
    <location>
        <begin position="215"/>
        <end position="702"/>
    </location>
</feature>
<dbReference type="Gene3D" id="1.20.1250.20">
    <property type="entry name" value="MFS general substrate transporter like domains"/>
    <property type="match status" value="2"/>
</dbReference>
<evidence type="ECO:0000313" key="9">
    <source>
        <dbReference type="Proteomes" id="UP001358417"/>
    </source>
</evidence>
<evidence type="ECO:0000259" key="7">
    <source>
        <dbReference type="PROSITE" id="PS50850"/>
    </source>
</evidence>
<proteinExistence type="predicted"/>
<evidence type="ECO:0000256" key="5">
    <source>
        <dbReference type="SAM" id="MobiDB-lite"/>
    </source>
</evidence>
<organism evidence="8 9">
    <name type="scientific">Exophiala bonariae</name>
    <dbReference type="NCBI Taxonomy" id="1690606"/>
    <lineage>
        <taxon>Eukaryota</taxon>
        <taxon>Fungi</taxon>
        <taxon>Dikarya</taxon>
        <taxon>Ascomycota</taxon>
        <taxon>Pezizomycotina</taxon>
        <taxon>Eurotiomycetes</taxon>
        <taxon>Chaetothyriomycetidae</taxon>
        <taxon>Chaetothyriales</taxon>
        <taxon>Herpotrichiellaceae</taxon>
        <taxon>Exophiala</taxon>
    </lineage>
</organism>
<comment type="caution">
    <text evidence="8">The sequence shown here is derived from an EMBL/GenBank/DDBJ whole genome shotgun (WGS) entry which is preliminary data.</text>
</comment>
<dbReference type="PANTHER" id="PTHR23501:SF49">
    <property type="entry name" value="MAJOR FACILITATOR SUPERFAMILY (MFS) PROFILE DOMAIN-CONTAINING PROTEIN"/>
    <property type="match status" value="1"/>
</dbReference>
<dbReference type="InterPro" id="IPR011701">
    <property type="entry name" value="MFS"/>
</dbReference>
<dbReference type="GO" id="GO:0005886">
    <property type="term" value="C:plasma membrane"/>
    <property type="evidence" value="ECO:0007669"/>
    <property type="project" value="TreeGrafter"/>
</dbReference>
<gene>
    <name evidence="8" type="ORF">LTR84_006689</name>
</gene>
<keyword evidence="3 6" id="KW-1133">Transmembrane helix</keyword>
<dbReference type="RefSeq" id="XP_064703136.1">
    <property type="nucleotide sequence ID" value="XM_064850249.1"/>
</dbReference>
<evidence type="ECO:0000313" key="8">
    <source>
        <dbReference type="EMBL" id="KAK5047592.1"/>
    </source>
</evidence>
<accession>A0AAV9N0R4</accession>
<dbReference type="Proteomes" id="UP001358417">
    <property type="component" value="Unassembled WGS sequence"/>
</dbReference>
<feature type="transmembrane region" description="Helical" evidence="6">
    <location>
        <begin position="541"/>
        <end position="561"/>
    </location>
</feature>
<dbReference type="InterPro" id="IPR036259">
    <property type="entry name" value="MFS_trans_sf"/>
</dbReference>
<dbReference type="EMBL" id="JAVRRD010000025">
    <property type="protein sequence ID" value="KAK5047592.1"/>
    <property type="molecule type" value="Genomic_DNA"/>
</dbReference>
<feature type="transmembrane region" description="Helical" evidence="6">
    <location>
        <begin position="337"/>
        <end position="356"/>
    </location>
</feature>
<feature type="transmembrane region" description="Helical" evidence="6">
    <location>
        <begin position="280"/>
        <end position="297"/>
    </location>
</feature>
<dbReference type="AlphaFoldDB" id="A0AAV9N0R4"/>
<evidence type="ECO:0000256" key="4">
    <source>
        <dbReference type="ARBA" id="ARBA00023136"/>
    </source>
</evidence>
<reference evidence="8 9" key="1">
    <citation type="submission" date="2023-08" db="EMBL/GenBank/DDBJ databases">
        <title>Black Yeasts Isolated from many extreme environments.</title>
        <authorList>
            <person name="Coleine C."/>
            <person name="Stajich J.E."/>
            <person name="Selbmann L."/>
        </authorList>
    </citation>
    <scope>NUCLEOTIDE SEQUENCE [LARGE SCALE GENOMIC DNA]</scope>
    <source>
        <strain evidence="8 9">CCFEE 5792</strain>
    </source>
</reference>
<dbReference type="PRINTS" id="PR01036">
    <property type="entry name" value="TCRTETB"/>
</dbReference>
<protein>
    <recommendedName>
        <fullName evidence="7">Major facilitator superfamily (MFS) profile domain-containing protein</fullName>
    </recommendedName>
</protein>
<dbReference type="CDD" id="cd17502">
    <property type="entry name" value="MFS_Azr1_MDR_like"/>
    <property type="match status" value="1"/>
</dbReference>
<dbReference type="Pfam" id="PF07690">
    <property type="entry name" value="MFS_1"/>
    <property type="match status" value="1"/>
</dbReference>
<dbReference type="GO" id="GO:0022857">
    <property type="term" value="F:transmembrane transporter activity"/>
    <property type="evidence" value="ECO:0007669"/>
    <property type="project" value="InterPro"/>
</dbReference>
<comment type="subcellular location">
    <subcellularLocation>
        <location evidence="1">Membrane</location>
        <topology evidence="1">Multi-pass membrane protein</topology>
    </subcellularLocation>
</comment>
<feature type="transmembrane region" description="Helical" evidence="6">
    <location>
        <begin position="408"/>
        <end position="427"/>
    </location>
</feature>
<keyword evidence="9" id="KW-1185">Reference proteome</keyword>
<feature type="transmembrane region" description="Helical" evidence="6">
    <location>
        <begin position="309"/>
        <end position="330"/>
    </location>
</feature>
<dbReference type="PANTHER" id="PTHR23501">
    <property type="entry name" value="MAJOR FACILITATOR SUPERFAMILY"/>
    <property type="match status" value="1"/>
</dbReference>
<evidence type="ECO:0000256" key="6">
    <source>
        <dbReference type="SAM" id="Phobius"/>
    </source>
</evidence>
<feature type="transmembrane region" description="Helical" evidence="6">
    <location>
        <begin position="439"/>
        <end position="457"/>
    </location>
</feature>
<feature type="region of interest" description="Disordered" evidence="5">
    <location>
        <begin position="107"/>
        <end position="161"/>
    </location>
</feature>
<sequence>MGHFAPAYQQASNDAWLNEMVGDIASRASPHRSSSMGERSASLRSWHTAQSFARGTSEGDGDCAASKTAKNYDRFHHGVNGLLLESSDLPLDSPTGRTTGIADEDFVGSLKSPTKKPAVPSKLSKISPSIPIHSGRSPTPTLRYQRKPDLRSSANDNQHLPQLERRLSDVPEFTGFDSHPAVRPLESRVALGEAAGPTMEDDSAQYPGMPTLIPIVIGICLSVFIISLDRNIITTAIPDITADFHSYDSIGWYGSAYLMTASAFQPLYGRIYMSFATKSTFLVALAIFQVGSIIVAACPSSDVLIVGRAIQGVGSAGLLTGAFVVATHAVRIEQRPVLFALVGILYGVGALCGPLLGGALTDTIGWRWCFWINLPIGALTFLAVLMCFKPKNVGKRPSFLRRLVTLDWFGNLILLGAMAMLFLALQFSEERYSWSSARSIGLLCGFGATTLIFAAWLKYRGESALIPPRIIKQRTVAASCGAAFLIYGALLIHSYYLPVWFQAVKGTSAVTSGVNMVPYMAANALFSLIAGVFVSKNGLFAPPSIIGCAIGTIGSGLLATIDESVPTARWVGFQILTSVGLGMAIQQGFSAVQAMLPLEEVPIGTAAVVASQSLGGAIFVSVGNTLLQNHLLNQNNEGAIPGVNIRVVFELGATQFRDVVPPESLPALIALYNDALRGVFIAAVPLCGSAFLCSLLMEWRSMRRQEEVGGKNDGKEEA</sequence>
<dbReference type="PROSITE" id="PS50850">
    <property type="entry name" value="MFS"/>
    <property type="match status" value="1"/>
</dbReference>